<organism evidence="1">
    <name type="scientific">Myoviridae sp. ctu2j3</name>
    <dbReference type="NCBI Taxonomy" id="2825197"/>
    <lineage>
        <taxon>Viruses</taxon>
        <taxon>Duplodnaviria</taxon>
        <taxon>Heunggongvirae</taxon>
        <taxon>Uroviricota</taxon>
        <taxon>Caudoviricetes</taxon>
    </lineage>
</organism>
<name>A0A8S5UIF2_9CAUD</name>
<dbReference type="Gene3D" id="2.30.30.100">
    <property type="match status" value="1"/>
</dbReference>
<protein>
    <submittedName>
        <fullName evidence="1">Sm-like domain protein</fullName>
    </submittedName>
</protein>
<dbReference type="EMBL" id="BK016090">
    <property type="protein sequence ID" value="DAF94211.1"/>
    <property type="molecule type" value="Genomic_DNA"/>
</dbReference>
<sequence>MQAETTQQPVIAAHLRNGQTVIARYKGENETHLGLDKPYILETFPGAGPGGQTGVMLTPYLGHHKVFAPLEEFAMPHDMVLMLRPCPEELTATYVSKASGIEVAKSRIVGA</sequence>
<accession>A0A8S5UIF2</accession>
<proteinExistence type="predicted"/>
<reference evidence="1" key="1">
    <citation type="journal article" date="2021" name="Proc. Natl. Acad. Sci. U.S.A.">
        <title>A Catalog of Tens of Thousands of Viruses from Human Metagenomes Reveals Hidden Associations with Chronic Diseases.</title>
        <authorList>
            <person name="Tisza M.J."/>
            <person name="Buck C.B."/>
        </authorList>
    </citation>
    <scope>NUCLEOTIDE SEQUENCE</scope>
    <source>
        <strain evidence="1">Ctu2j3</strain>
    </source>
</reference>
<dbReference type="EMBL" id="BK016090">
    <property type="protein sequence ID" value="DAF94054.1"/>
    <property type="molecule type" value="Genomic_DNA"/>
</dbReference>
<evidence type="ECO:0000313" key="1">
    <source>
        <dbReference type="EMBL" id="DAF94211.1"/>
    </source>
</evidence>